<dbReference type="AlphaFoldDB" id="A0A7X9IJ66"/>
<dbReference type="GO" id="GO:0004672">
    <property type="term" value="F:protein kinase activity"/>
    <property type="evidence" value="ECO:0007669"/>
    <property type="project" value="InterPro"/>
</dbReference>
<dbReference type="SUPFAM" id="SSF56112">
    <property type="entry name" value="Protein kinase-like (PK-like)"/>
    <property type="match status" value="1"/>
</dbReference>
<feature type="transmembrane region" description="Helical" evidence="1">
    <location>
        <begin position="160"/>
        <end position="181"/>
    </location>
</feature>
<dbReference type="GO" id="GO:0005524">
    <property type="term" value="F:ATP binding"/>
    <property type="evidence" value="ECO:0007669"/>
    <property type="project" value="InterPro"/>
</dbReference>
<name>A0A7X9IJ66_9DELT</name>
<keyword evidence="1" id="KW-0812">Transmembrane</keyword>
<evidence type="ECO:0000256" key="1">
    <source>
        <dbReference type="SAM" id="Phobius"/>
    </source>
</evidence>
<gene>
    <name evidence="3" type="ORF">GYA55_06340</name>
</gene>
<feature type="domain" description="Protein kinase" evidence="2">
    <location>
        <begin position="1"/>
        <end position="104"/>
    </location>
</feature>
<evidence type="ECO:0000313" key="3">
    <source>
        <dbReference type="EMBL" id="NMC62773.1"/>
    </source>
</evidence>
<dbReference type="EMBL" id="JAAZON010000273">
    <property type="protein sequence ID" value="NMC62773.1"/>
    <property type="molecule type" value="Genomic_DNA"/>
</dbReference>
<dbReference type="InterPro" id="IPR000719">
    <property type="entry name" value="Prot_kinase_dom"/>
</dbReference>
<sequence>NNFIFFRRFSAPEVIDGNPPTMASDVYSLGVLGYLLITNQYPIDEESEARGVHAVRPLQRVMEKPPAWGDEILLRALEYDASARFASASEMLNAIRDCKQESFLSSLMPVKYGIDQEGGKSGDRSDAVLITGPVMRSSGIPTMDEKLKSQDLFNKRNKGVLYGSIGGLILALVCIAAWALVFREADQVKVDPVEQQIAAVSQNLKVRQAMAMIGAGTETEDRADTQYFSELAASDDPLVADVLVRSATDPKSNASRLMAEKAIMDRSKRLGFLRSSEELRQWLDRLPTGEPPASYGPMLRVVDPTLPQEARAEMLRKIAQSHSTAALKMAAALVLDSAKPDSFEAVFRELVKSIRGESLNDKMGMPEMLFAVPETSSDYGSLIMQNLESYDDQKLYAFLDVLVEEKDLRSDAVIKEILRRNILSPLRAFFLSSIDFQGDISSLSLSALIHAATGHLDQGDLQGLGALFSGNSEKVLLGICADLTDATLRTSVFDILAGRSTVSEPATSLIAWLRAKKWEQRGDFARMIGMMAVMELIPPEAYQEIYSVIDRNIKEEAFMVILTESAPLEVLKYILNTHATHISARQAFNLLLSDNKEIRIAAIGLLKGLNDATAIKLIIDRFENEKDPDVRKAYSENFWFIKQRQ</sequence>
<dbReference type="Gene3D" id="1.10.510.10">
    <property type="entry name" value="Transferase(Phosphotransferase) domain 1"/>
    <property type="match status" value="1"/>
</dbReference>
<proteinExistence type="predicted"/>
<dbReference type="Proteomes" id="UP000524246">
    <property type="component" value="Unassembled WGS sequence"/>
</dbReference>
<dbReference type="PROSITE" id="PS50011">
    <property type="entry name" value="PROTEIN_KINASE_DOM"/>
    <property type="match status" value="1"/>
</dbReference>
<evidence type="ECO:0000259" key="2">
    <source>
        <dbReference type="PROSITE" id="PS50011"/>
    </source>
</evidence>
<evidence type="ECO:0000313" key="4">
    <source>
        <dbReference type="Proteomes" id="UP000524246"/>
    </source>
</evidence>
<reference evidence="3 4" key="1">
    <citation type="journal article" date="2020" name="Biotechnol. Biofuels">
        <title>New insights from the biogas microbiome by comprehensive genome-resolved metagenomics of nearly 1600 species originating from multiple anaerobic digesters.</title>
        <authorList>
            <person name="Campanaro S."/>
            <person name="Treu L."/>
            <person name="Rodriguez-R L.M."/>
            <person name="Kovalovszki A."/>
            <person name="Ziels R.M."/>
            <person name="Maus I."/>
            <person name="Zhu X."/>
            <person name="Kougias P.G."/>
            <person name="Basile A."/>
            <person name="Luo G."/>
            <person name="Schluter A."/>
            <person name="Konstantinidis K.T."/>
            <person name="Angelidaki I."/>
        </authorList>
    </citation>
    <scope>NUCLEOTIDE SEQUENCE [LARGE SCALE GENOMIC DNA]</scope>
    <source>
        <strain evidence="3">AS27yjCOA_65</strain>
    </source>
</reference>
<accession>A0A7X9IJ66</accession>
<feature type="non-terminal residue" evidence="3">
    <location>
        <position position="1"/>
    </location>
</feature>
<comment type="caution">
    <text evidence="3">The sequence shown here is derived from an EMBL/GenBank/DDBJ whole genome shotgun (WGS) entry which is preliminary data.</text>
</comment>
<protein>
    <recommendedName>
        <fullName evidence="2">Protein kinase domain-containing protein</fullName>
    </recommendedName>
</protein>
<keyword evidence="1" id="KW-0472">Membrane</keyword>
<organism evidence="3 4">
    <name type="scientific">SAR324 cluster bacterium</name>
    <dbReference type="NCBI Taxonomy" id="2024889"/>
    <lineage>
        <taxon>Bacteria</taxon>
        <taxon>Deltaproteobacteria</taxon>
        <taxon>SAR324 cluster</taxon>
    </lineage>
</organism>
<keyword evidence="1" id="KW-1133">Transmembrane helix</keyword>
<dbReference type="InterPro" id="IPR011009">
    <property type="entry name" value="Kinase-like_dom_sf"/>
</dbReference>